<gene>
    <name evidence="1" type="ORF">DRW42_25060</name>
</gene>
<evidence type="ECO:0008006" key="3">
    <source>
        <dbReference type="Google" id="ProtNLM"/>
    </source>
</evidence>
<dbReference type="OrthoDB" id="1091595at2"/>
<evidence type="ECO:0000313" key="1">
    <source>
        <dbReference type="EMBL" id="RBQ02797.1"/>
    </source>
</evidence>
<dbReference type="AlphaFoldDB" id="A0A366KM74"/>
<name>A0A366KM74_9SPHI</name>
<comment type="caution">
    <text evidence="1">The sequence shown here is derived from an EMBL/GenBank/DDBJ whole genome shotgun (WGS) entry which is preliminary data.</text>
</comment>
<reference evidence="1 2" key="1">
    <citation type="submission" date="2018-07" db="EMBL/GenBank/DDBJ databases">
        <title>A draft genome of a endophytic bacteria, a new species of Pedobacter.</title>
        <authorList>
            <person name="Zhang Z.D."/>
            <person name="Chen Z.J."/>
        </authorList>
    </citation>
    <scope>NUCLEOTIDE SEQUENCE [LARGE SCALE GENOMIC DNA]</scope>
    <source>
        <strain evidence="1 2">RS10</strain>
    </source>
</reference>
<dbReference type="RefSeq" id="WP_113951622.1">
    <property type="nucleotide sequence ID" value="NZ_QNQU01000030.1"/>
</dbReference>
<dbReference type="EMBL" id="QNQU01000030">
    <property type="protein sequence ID" value="RBQ02797.1"/>
    <property type="molecule type" value="Genomic_DNA"/>
</dbReference>
<organism evidence="1 2">
    <name type="scientific">Pedobacter miscanthi</name>
    <dbReference type="NCBI Taxonomy" id="2259170"/>
    <lineage>
        <taxon>Bacteria</taxon>
        <taxon>Pseudomonadati</taxon>
        <taxon>Bacteroidota</taxon>
        <taxon>Sphingobacteriia</taxon>
        <taxon>Sphingobacteriales</taxon>
        <taxon>Sphingobacteriaceae</taxon>
        <taxon>Pedobacter</taxon>
    </lineage>
</organism>
<keyword evidence="2" id="KW-1185">Reference proteome</keyword>
<accession>A0A366KM74</accession>
<proteinExistence type="predicted"/>
<protein>
    <recommendedName>
        <fullName evidence="3">DUF2004 domain-containing protein</fullName>
    </recommendedName>
</protein>
<dbReference type="Proteomes" id="UP000252081">
    <property type="component" value="Unassembled WGS sequence"/>
</dbReference>
<sequence>MTSYHLPYFGEIDLTQLKEYYDIEIKWNERKLNIDLNFGGKTISEEEIEKVKIFLDNIGKFDTQNKNHILDDFETQPSMTVDYINFYLDEFDDDELSEIIGINDKQISKEIQLLNQLKLVRIGFYPDEKYDSERYAIFDYSIYLDGEPSNQLLVVIIDKNGELDHITWES</sequence>
<evidence type="ECO:0000313" key="2">
    <source>
        <dbReference type="Proteomes" id="UP000252081"/>
    </source>
</evidence>